<dbReference type="InterPro" id="IPR013783">
    <property type="entry name" value="Ig-like_fold"/>
</dbReference>
<sequence>ANTYAGNTSVTSGATLRVNGSTASASTVSVAGGATLGGSGTIGGTTSVAGTLSPGASAGVAGTLTTGALSLAGASVALDLGASGTTGGGVNDLVQVNGNLDLSGASLSINPLSGFNTAGSYVLMSYTGTRTGTFASNNLSGIGYLGVIQYDDTNKQVKLVSIPRVRIAQISNGGTGTFNFVLSGLDSTSAQLSTSVAGTAVTSSAYTGSIGTAVTLTQTSPLGWPATPASISCVDANGTSTGNGTGALGSVAGSAVSLTASQMKAGADITCTFTNTNNGITGVVFNDNGAPSAGVNTATPNDGLRNASEQGISGATVSLTNCAATTYASTTTDGAGAYSLAVPTAQNGQNVCVVLTPPSTGTSGGYIATGANVAGSVLANAGSTSVGGVAYGYTRSSRQVSFTAAASGQAAINFGEVPVSTLTPASSARSVAAGVNAVHAHSFTAGTGGSLSLSLGTGTANPASVSGWSEIAYLDSGCTGAVQPGATRLYPSGSAQTVTAGQVVCFVVQESVPAAAANGNSHAVPVTATLSFTNAAPALSASYSATDTTTVSSSALQLTKAVRNVTQGGSFGTNNQAKPGEVLEYRISYENTTPSPMTTLVINDNTPAYTSFVSAQAGTTPVQLGTCTKVTPANAAPAA</sequence>
<evidence type="ECO:0000313" key="3">
    <source>
        <dbReference type="Proteomes" id="UP000255265"/>
    </source>
</evidence>
<gene>
    <name evidence="2" type="ORF">DFR41_1242</name>
</gene>
<dbReference type="Pfam" id="PF24514">
    <property type="entry name" value="SpaA_4"/>
    <property type="match status" value="1"/>
</dbReference>
<dbReference type="SUPFAM" id="SSF51126">
    <property type="entry name" value="Pectin lyase-like"/>
    <property type="match status" value="1"/>
</dbReference>
<protein>
    <submittedName>
        <fullName evidence="2">Putative repeat protein (TIGR01451 family)</fullName>
    </submittedName>
</protein>
<dbReference type="InterPro" id="IPR047589">
    <property type="entry name" value="DUF11_rpt"/>
</dbReference>
<feature type="non-terminal residue" evidence="2">
    <location>
        <position position="1"/>
    </location>
</feature>
<dbReference type="Gene3D" id="2.60.40.10">
    <property type="entry name" value="Immunoglobulins"/>
    <property type="match status" value="1"/>
</dbReference>
<name>A0A370F1F7_9BURK</name>
<comment type="caution">
    <text evidence="2">The sequence shown here is derived from an EMBL/GenBank/DDBJ whole genome shotgun (WGS) entry which is preliminary data.</text>
</comment>
<dbReference type="InterPro" id="IPR011050">
    <property type="entry name" value="Pectin_lyase_fold/virulence"/>
</dbReference>
<dbReference type="Proteomes" id="UP000255265">
    <property type="component" value="Unassembled WGS sequence"/>
</dbReference>
<dbReference type="InterPro" id="IPR055371">
    <property type="entry name" value="SpaA_PFL_dom_4"/>
</dbReference>
<evidence type="ECO:0000259" key="1">
    <source>
        <dbReference type="Pfam" id="PF24514"/>
    </source>
</evidence>
<dbReference type="EMBL" id="QQAV01000024">
    <property type="protein sequence ID" value="RDI16362.1"/>
    <property type="molecule type" value="Genomic_DNA"/>
</dbReference>
<dbReference type="NCBIfam" id="TIGR01451">
    <property type="entry name" value="B_ant_repeat"/>
    <property type="match status" value="1"/>
</dbReference>
<keyword evidence="3" id="KW-1185">Reference proteome</keyword>
<dbReference type="AlphaFoldDB" id="A0A370F1F7"/>
<reference evidence="2 3" key="1">
    <citation type="submission" date="2018-07" db="EMBL/GenBank/DDBJ databases">
        <title>Genomic Encyclopedia of Type Strains, Phase IV (KMG-IV): sequencing the most valuable type-strain genomes for metagenomic binning, comparative biology and taxonomic classification.</title>
        <authorList>
            <person name="Goeker M."/>
        </authorList>
    </citation>
    <scope>NUCLEOTIDE SEQUENCE [LARGE SCALE GENOMIC DNA]</scope>
    <source>
        <strain evidence="2 3">DSM 21352</strain>
    </source>
</reference>
<organism evidence="2 3">
    <name type="scientific">Pseudacidovorax intermedius</name>
    <dbReference type="NCBI Taxonomy" id="433924"/>
    <lineage>
        <taxon>Bacteria</taxon>
        <taxon>Pseudomonadati</taxon>
        <taxon>Pseudomonadota</taxon>
        <taxon>Betaproteobacteria</taxon>
        <taxon>Burkholderiales</taxon>
        <taxon>Comamonadaceae</taxon>
        <taxon>Pseudacidovorax</taxon>
    </lineage>
</organism>
<accession>A0A370F1F7</accession>
<proteinExistence type="predicted"/>
<feature type="non-terminal residue" evidence="2">
    <location>
        <position position="639"/>
    </location>
</feature>
<feature type="domain" description="SpaA-like prealbumin fold" evidence="1">
    <location>
        <begin position="165"/>
        <end position="276"/>
    </location>
</feature>
<dbReference type="RefSeq" id="WP_425326734.1">
    <property type="nucleotide sequence ID" value="NZ_QQAV01000024.1"/>
</dbReference>
<evidence type="ECO:0000313" key="2">
    <source>
        <dbReference type="EMBL" id="RDI16362.1"/>
    </source>
</evidence>